<sequence>MEVMVCCGSSVPHWRGTLVCDTIGDVWFGVPKYNNCRTLVLRSVSQKRETRWSHCCTSLTRALLEHHSQGTWIRFCVLSCLWRAFCTNVVELLFPSLLMMNSAKERSLRCSFFGCPASGLLTGSCGSCLSALKGRCDWPRSVCSL</sequence>
<evidence type="ECO:0000313" key="1">
    <source>
        <dbReference type="EMBL" id="KAL1875292.1"/>
    </source>
</evidence>
<reference evidence="1 2" key="1">
    <citation type="journal article" date="2024" name="Commun. Biol.">
        <title>Comparative genomic analysis of thermophilic fungi reveals convergent evolutionary adaptations and gene losses.</title>
        <authorList>
            <person name="Steindorff A.S."/>
            <person name="Aguilar-Pontes M.V."/>
            <person name="Robinson A.J."/>
            <person name="Andreopoulos B."/>
            <person name="LaButti K."/>
            <person name="Kuo A."/>
            <person name="Mondo S."/>
            <person name="Riley R."/>
            <person name="Otillar R."/>
            <person name="Haridas S."/>
            <person name="Lipzen A."/>
            <person name="Grimwood J."/>
            <person name="Schmutz J."/>
            <person name="Clum A."/>
            <person name="Reid I.D."/>
            <person name="Moisan M.C."/>
            <person name="Butler G."/>
            <person name="Nguyen T.T.M."/>
            <person name="Dewar K."/>
            <person name="Conant G."/>
            <person name="Drula E."/>
            <person name="Henrissat B."/>
            <person name="Hansel C."/>
            <person name="Singer S."/>
            <person name="Hutchinson M.I."/>
            <person name="de Vries R.P."/>
            <person name="Natvig D.O."/>
            <person name="Powell A.J."/>
            <person name="Tsang A."/>
            <person name="Grigoriev I.V."/>
        </authorList>
    </citation>
    <scope>NUCLEOTIDE SEQUENCE [LARGE SCALE GENOMIC DNA]</scope>
    <source>
        <strain evidence="1 2">ATCC 24622</strain>
    </source>
</reference>
<name>A0ABR3XHY2_9PEZI</name>
<dbReference type="Proteomes" id="UP001586593">
    <property type="component" value="Unassembled WGS sequence"/>
</dbReference>
<dbReference type="EMBL" id="JAZHXJ010000094">
    <property type="protein sequence ID" value="KAL1875292.1"/>
    <property type="molecule type" value="Genomic_DNA"/>
</dbReference>
<keyword evidence="2" id="KW-1185">Reference proteome</keyword>
<gene>
    <name evidence="1" type="ORF">VTK73DRAFT_10189</name>
</gene>
<accession>A0ABR3XHY2</accession>
<protein>
    <submittedName>
        <fullName evidence="1">Uncharacterized protein</fullName>
    </submittedName>
</protein>
<proteinExistence type="predicted"/>
<comment type="caution">
    <text evidence="1">The sequence shown here is derived from an EMBL/GenBank/DDBJ whole genome shotgun (WGS) entry which is preliminary data.</text>
</comment>
<evidence type="ECO:0000313" key="2">
    <source>
        <dbReference type="Proteomes" id="UP001586593"/>
    </source>
</evidence>
<organism evidence="1 2">
    <name type="scientific">Phialemonium thermophilum</name>
    <dbReference type="NCBI Taxonomy" id="223376"/>
    <lineage>
        <taxon>Eukaryota</taxon>
        <taxon>Fungi</taxon>
        <taxon>Dikarya</taxon>
        <taxon>Ascomycota</taxon>
        <taxon>Pezizomycotina</taxon>
        <taxon>Sordariomycetes</taxon>
        <taxon>Sordariomycetidae</taxon>
        <taxon>Cephalothecales</taxon>
        <taxon>Cephalothecaceae</taxon>
        <taxon>Phialemonium</taxon>
    </lineage>
</organism>